<organism evidence="2 3">
    <name type="scientific">Nocardia jiangxiensis</name>
    <dbReference type="NCBI Taxonomy" id="282685"/>
    <lineage>
        <taxon>Bacteria</taxon>
        <taxon>Bacillati</taxon>
        <taxon>Actinomycetota</taxon>
        <taxon>Actinomycetes</taxon>
        <taxon>Mycobacteriales</taxon>
        <taxon>Nocardiaceae</taxon>
        <taxon>Nocardia</taxon>
    </lineage>
</organism>
<dbReference type="InterPro" id="IPR010093">
    <property type="entry name" value="SinI_DNA-bd"/>
</dbReference>
<evidence type="ECO:0000259" key="1">
    <source>
        <dbReference type="Pfam" id="PF12728"/>
    </source>
</evidence>
<accession>A0ABW6RV87</accession>
<dbReference type="Proteomes" id="UP001601992">
    <property type="component" value="Unassembled WGS sequence"/>
</dbReference>
<keyword evidence="3" id="KW-1185">Reference proteome</keyword>
<sequence length="85" mass="9415">MHEPPRSQRKRTPVSAADELQRLLDAPTVSVTEAARLLGVGRSTVYAAIKSSEVPAIRIGHRLRIPSNWLRRTLHIHAARNGDTS</sequence>
<reference evidence="2 3" key="1">
    <citation type="submission" date="2024-10" db="EMBL/GenBank/DDBJ databases">
        <title>The Natural Products Discovery Center: Release of the First 8490 Sequenced Strains for Exploring Actinobacteria Biosynthetic Diversity.</title>
        <authorList>
            <person name="Kalkreuter E."/>
            <person name="Kautsar S.A."/>
            <person name="Yang D."/>
            <person name="Bader C.D."/>
            <person name="Teijaro C.N."/>
            <person name="Fluegel L."/>
            <person name="Davis C.M."/>
            <person name="Simpson J.R."/>
            <person name="Lauterbach L."/>
            <person name="Steele A.D."/>
            <person name="Gui C."/>
            <person name="Meng S."/>
            <person name="Li G."/>
            <person name="Viehrig K."/>
            <person name="Ye F."/>
            <person name="Su P."/>
            <person name="Kiefer A.F."/>
            <person name="Nichols A."/>
            <person name="Cepeda A.J."/>
            <person name="Yan W."/>
            <person name="Fan B."/>
            <person name="Jiang Y."/>
            <person name="Adhikari A."/>
            <person name="Zheng C.-J."/>
            <person name="Schuster L."/>
            <person name="Cowan T.M."/>
            <person name="Smanski M.J."/>
            <person name="Chevrette M.G."/>
            <person name="De Carvalho L.P.S."/>
            <person name="Shen B."/>
        </authorList>
    </citation>
    <scope>NUCLEOTIDE SEQUENCE [LARGE SCALE GENOMIC DNA]</scope>
    <source>
        <strain evidence="2 3">NPDC002593</strain>
    </source>
</reference>
<dbReference type="RefSeq" id="WP_387403088.1">
    <property type="nucleotide sequence ID" value="NZ_JBIAQY010000002.1"/>
</dbReference>
<protein>
    <submittedName>
        <fullName evidence="2">Helix-turn-helix domain-containing protein</fullName>
    </submittedName>
</protein>
<dbReference type="Pfam" id="PF12728">
    <property type="entry name" value="HTH_17"/>
    <property type="match status" value="1"/>
</dbReference>
<dbReference type="EMBL" id="JBIAQY010000002">
    <property type="protein sequence ID" value="MFF3567909.1"/>
    <property type="molecule type" value="Genomic_DNA"/>
</dbReference>
<dbReference type="InterPro" id="IPR041657">
    <property type="entry name" value="HTH_17"/>
</dbReference>
<comment type="caution">
    <text evidence="2">The sequence shown here is derived from an EMBL/GenBank/DDBJ whole genome shotgun (WGS) entry which is preliminary data.</text>
</comment>
<gene>
    <name evidence="2" type="ORF">ACFYXQ_09035</name>
</gene>
<evidence type="ECO:0000313" key="3">
    <source>
        <dbReference type="Proteomes" id="UP001601992"/>
    </source>
</evidence>
<evidence type="ECO:0000313" key="2">
    <source>
        <dbReference type="EMBL" id="MFF3567909.1"/>
    </source>
</evidence>
<name>A0ABW6RV87_9NOCA</name>
<dbReference type="NCBIfam" id="TIGR01764">
    <property type="entry name" value="excise"/>
    <property type="match status" value="1"/>
</dbReference>
<proteinExistence type="predicted"/>
<feature type="domain" description="Helix-turn-helix" evidence="1">
    <location>
        <begin position="30"/>
        <end position="67"/>
    </location>
</feature>